<feature type="domain" description="M23ase beta-sheet core" evidence="2">
    <location>
        <begin position="204"/>
        <end position="297"/>
    </location>
</feature>
<feature type="region of interest" description="Disordered" evidence="1">
    <location>
        <begin position="299"/>
        <end position="324"/>
    </location>
</feature>
<gene>
    <name evidence="3" type="ORF">FQ377_13825</name>
</gene>
<dbReference type="PANTHER" id="PTHR21666">
    <property type="entry name" value="PEPTIDASE-RELATED"/>
    <property type="match status" value="1"/>
</dbReference>
<dbReference type="AlphaFoldDB" id="A0A5D0XJ73"/>
<dbReference type="CDD" id="cd12797">
    <property type="entry name" value="M23_peptidase"/>
    <property type="match status" value="1"/>
</dbReference>
<dbReference type="Pfam" id="PF01551">
    <property type="entry name" value="Peptidase_M23"/>
    <property type="match status" value="1"/>
</dbReference>
<dbReference type="SUPFAM" id="SSF51261">
    <property type="entry name" value="Duplicated hybrid motif"/>
    <property type="match status" value="1"/>
</dbReference>
<dbReference type="EMBL" id="VSLD01000011">
    <property type="protein sequence ID" value="TYC96614.1"/>
    <property type="molecule type" value="Genomic_DNA"/>
</dbReference>
<proteinExistence type="predicted"/>
<protein>
    <submittedName>
        <fullName evidence="3">M23 family metallopeptidase</fullName>
    </submittedName>
</protein>
<evidence type="ECO:0000313" key="3">
    <source>
        <dbReference type="EMBL" id="TYC96614.1"/>
    </source>
</evidence>
<evidence type="ECO:0000259" key="2">
    <source>
        <dbReference type="Pfam" id="PF01551"/>
    </source>
</evidence>
<reference evidence="3 4" key="1">
    <citation type="submission" date="2019-08" db="EMBL/GenBank/DDBJ databases">
        <title>Genone of Arthrobacter echini P9.</title>
        <authorList>
            <person name="Bowman J.P."/>
        </authorList>
    </citation>
    <scope>NUCLEOTIDE SEQUENCE [LARGE SCALE GENOMIC DNA]</scope>
    <source>
        <strain evidence="3 4">P9</strain>
    </source>
</reference>
<dbReference type="InterPro" id="IPR050570">
    <property type="entry name" value="Cell_wall_metabolism_enzyme"/>
</dbReference>
<dbReference type="InterPro" id="IPR016047">
    <property type="entry name" value="M23ase_b-sheet_dom"/>
</dbReference>
<feature type="compositionally biased region" description="Polar residues" evidence="1">
    <location>
        <begin position="299"/>
        <end position="311"/>
    </location>
</feature>
<dbReference type="PANTHER" id="PTHR21666:SF270">
    <property type="entry name" value="MUREIN HYDROLASE ACTIVATOR ENVC"/>
    <property type="match status" value="1"/>
</dbReference>
<keyword evidence="4" id="KW-1185">Reference proteome</keyword>
<accession>A0A5D0XJ73</accession>
<evidence type="ECO:0000313" key="4">
    <source>
        <dbReference type="Proteomes" id="UP000323410"/>
    </source>
</evidence>
<evidence type="ECO:0000256" key="1">
    <source>
        <dbReference type="SAM" id="MobiDB-lite"/>
    </source>
</evidence>
<dbReference type="Gene3D" id="2.70.70.10">
    <property type="entry name" value="Glucose Permease (Domain IIA)"/>
    <property type="match status" value="1"/>
</dbReference>
<dbReference type="InterPro" id="IPR011055">
    <property type="entry name" value="Dup_hybrid_motif"/>
</dbReference>
<sequence length="324" mass="33282">MCAVPGVVGDADTVDGSVAGFSGVQLENAAEIMGAASALKLPVSAQILGVQTAIGESTLEVKTYGDAAGPDSRGLFQQRDNGVWGSLADRMDPTISATNFFTALQRVQGWEALEPSTAIHRVQRNDNPNHYTQFRAPATQVVKALAGGDIEGIDSSGACPAASNEVIGELSGKWVNPLPGSTVTSGYGPRSAPGGTAGGVLADFHYGLDLSTTTAPVGGVVVAATDMKITIAREHDGQFGNRVNGKTLDGKLTLGYYHMANGSLKVKVGDTVAAGTPLGNEGQEGNVTGTHLHLEFFTGTPNEPSIPTNPTVDPESILRGKGAL</sequence>
<dbReference type="GO" id="GO:0004222">
    <property type="term" value="F:metalloendopeptidase activity"/>
    <property type="evidence" value="ECO:0007669"/>
    <property type="project" value="TreeGrafter"/>
</dbReference>
<name>A0A5D0XJ73_9MICC</name>
<organism evidence="3 4">
    <name type="scientific">Arthrobacter echini</name>
    <dbReference type="NCBI Taxonomy" id="1529066"/>
    <lineage>
        <taxon>Bacteria</taxon>
        <taxon>Bacillati</taxon>
        <taxon>Actinomycetota</taxon>
        <taxon>Actinomycetes</taxon>
        <taxon>Micrococcales</taxon>
        <taxon>Micrococcaceae</taxon>
        <taxon>Arthrobacter</taxon>
    </lineage>
</organism>
<dbReference type="OrthoDB" id="5496837at2"/>
<dbReference type="Proteomes" id="UP000323410">
    <property type="component" value="Unassembled WGS sequence"/>
</dbReference>
<comment type="caution">
    <text evidence="3">The sequence shown here is derived from an EMBL/GenBank/DDBJ whole genome shotgun (WGS) entry which is preliminary data.</text>
</comment>